<dbReference type="InterPro" id="IPR011010">
    <property type="entry name" value="DNA_brk_join_enz"/>
</dbReference>
<dbReference type="GO" id="GO:0006310">
    <property type="term" value="P:DNA recombination"/>
    <property type="evidence" value="ECO:0007669"/>
    <property type="project" value="UniProtKB-KW"/>
</dbReference>
<evidence type="ECO:0000256" key="1">
    <source>
        <dbReference type="ARBA" id="ARBA00023172"/>
    </source>
</evidence>
<dbReference type="GO" id="GO:0015074">
    <property type="term" value="P:DNA integration"/>
    <property type="evidence" value="ECO:0007669"/>
    <property type="project" value="InterPro"/>
</dbReference>
<proteinExistence type="predicted"/>
<reference evidence="2 3" key="1">
    <citation type="journal article" date="2015" name="Int. J. Syst. Evol. Microbiol.">
        <title>Bacillus glycinifermentans sp. nov., isolated from fermented soybean paste.</title>
        <authorList>
            <person name="Kim S.J."/>
            <person name="Dunlap C.A."/>
            <person name="Kwon S.W."/>
            <person name="Rooney A.P."/>
        </authorList>
    </citation>
    <scope>NUCLEOTIDE SEQUENCE [LARGE SCALE GENOMIC DNA]</scope>
    <source>
        <strain evidence="2 3">GO-13</strain>
    </source>
</reference>
<name>A0A0T6BIJ9_9BACI</name>
<organism evidence="2 3">
    <name type="scientific">Bacillus glycinifermentans</name>
    <dbReference type="NCBI Taxonomy" id="1664069"/>
    <lineage>
        <taxon>Bacteria</taxon>
        <taxon>Bacillati</taxon>
        <taxon>Bacillota</taxon>
        <taxon>Bacilli</taxon>
        <taxon>Bacillales</taxon>
        <taxon>Bacillaceae</taxon>
        <taxon>Bacillus</taxon>
    </lineage>
</organism>
<evidence type="ECO:0008006" key="4">
    <source>
        <dbReference type="Google" id="ProtNLM"/>
    </source>
</evidence>
<dbReference type="AlphaFoldDB" id="A0A0T6BIJ9"/>
<dbReference type="GO" id="GO:0003677">
    <property type="term" value="F:DNA binding"/>
    <property type="evidence" value="ECO:0007669"/>
    <property type="project" value="InterPro"/>
</dbReference>
<dbReference type="Gene3D" id="1.10.443.10">
    <property type="entry name" value="Intergrase catalytic core"/>
    <property type="match status" value="1"/>
</dbReference>
<dbReference type="SUPFAM" id="SSF56349">
    <property type="entry name" value="DNA breaking-rejoining enzymes"/>
    <property type="match status" value="1"/>
</dbReference>
<dbReference type="EMBL" id="LECW02000067">
    <property type="protein sequence ID" value="KRT88332.1"/>
    <property type="molecule type" value="Genomic_DNA"/>
</dbReference>
<gene>
    <name evidence="2" type="ORF">AB447_208000</name>
</gene>
<dbReference type="InterPro" id="IPR013762">
    <property type="entry name" value="Integrase-like_cat_sf"/>
</dbReference>
<evidence type="ECO:0000313" key="2">
    <source>
        <dbReference type="EMBL" id="KRT88332.1"/>
    </source>
</evidence>
<protein>
    <recommendedName>
        <fullName evidence="4">Integrase</fullName>
    </recommendedName>
</protein>
<keyword evidence="1" id="KW-0233">DNA recombination</keyword>
<sequence>MFPESCNLSRSPTVPEVFVCHIVMAYDFVCRKAVAFAQIDDQFSAYYVSERLGHASIDTALKYYAHVVKELREEDTQNTLELFEQMPSLEKAIA</sequence>
<accession>A0A0T6BIJ9</accession>
<dbReference type="Proteomes" id="UP000036168">
    <property type="component" value="Unassembled WGS sequence"/>
</dbReference>
<comment type="caution">
    <text evidence="2">The sequence shown here is derived from an EMBL/GenBank/DDBJ whole genome shotgun (WGS) entry which is preliminary data.</text>
</comment>
<evidence type="ECO:0000313" key="3">
    <source>
        <dbReference type="Proteomes" id="UP000036168"/>
    </source>
</evidence>